<dbReference type="Proteomes" id="UP000183920">
    <property type="component" value="Unassembled WGS sequence"/>
</dbReference>
<evidence type="ECO:0000256" key="1">
    <source>
        <dbReference type="SAM" id="Coils"/>
    </source>
</evidence>
<keyword evidence="1" id="KW-0175">Coiled coil</keyword>
<dbReference type="EMBL" id="CVRY01000001">
    <property type="protein sequence ID" value="CRL58913.1"/>
    <property type="molecule type" value="Genomic_DNA"/>
</dbReference>
<dbReference type="AlphaFoldDB" id="A0A0G4PZB2"/>
<proteinExistence type="predicted"/>
<organism evidence="2 3">
    <name type="scientific">Proteus penneri</name>
    <dbReference type="NCBI Taxonomy" id="102862"/>
    <lineage>
        <taxon>Bacteria</taxon>
        <taxon>Pseudomonadati</taxon>
        <taxon>Pseudomonadota</taxon>
        <taxon>Gammaproteobacteria</taxon>
        <taxon>Enterobacterales</taxon>
        <taxon>Morganellaceae</taxon>
        <taxon>Proteus</taxon>
    </lineage>
</organism>
<reference evidence="3" key="1">
    <citation type="submission" date="2015-06" db="EMBL/GenBank/DDBJ databases">
        <authorList>
            <person name="Urmite Genomes"/>
        </authorList>
    </citation>
    <scope>NUCLEOTIDE SEQUENCE [LARGE SCALE GENOMIC DNA]</scope>
    <source>
        <strain evidence="3">CSUR P1867</strain>
    </source>
</reference>
<protein>
    <submittedName>
        <fullName evidence="2">Uncharacterized protein</fullName>
    </submittedName>
</protein>
<accession>A0A0G4PZB2</accession>
<name>A0A0G4PZB2_9GAMM</name>
<feature type="coiled-coil region" evidence="1">
    <location>
        <begin position="192"/>
        <end position="223"/>
    </location>
</feature>
<evidence type="ECO:0000313" key="2">
    <source>
        <dbReference type="EMBL" id="CRL58913.1"/>
    </source>
</evidence>
<evidence type="ECO:0000313" key="3">
    <source>
        <dbReference type="Proteomes" id="UP000183920"/>
    </source>
</evidence>
<gene>
    <name evidence="2" type="ORF">BN1804_00080</name>
</gene>
<dbReference type="RefSeq" id="WP_072062552.1">
    <property type="nucleotide sequence ID" value="NZ_CVRY01000001.1"/>
</dbReference>
<sequence length="237" mass="27209">MPNNVNITSNVTNTFDRIISSIEKKYSQLANVITALKNSTQTFFVGSETKRQQNINKICGEFIYRISTQTKNNEDERLNVTKLNDSGSGSGRISTRLTHKTLTKDVNNLFNLIQSELLNQPDKNLSITEGHSDNSVNIMLAILYQVYQQADKYTKNDINYTNNSALKFQILGLINNLIIKSNSESTENGNAMTLLKNMNEKYKNELDLQIEKMKEKIEYKIKKDTQRQENLKNYYSV</sequence>